<reference evidence="2 3" key="2">
    <citation type="journal article" date="2014" name="BMC Genomics">
        <title>An improved genome of the model marine alga Ostreococcus tauri unfolds by assessing Illumina de novo assemblies.</title>
        <authorList>
            <person name="Blanc-Mathieu R."/>
            <person name="Verhelst B."/>
            <person name="Derelle E."/>
            <person name="Rombauts S."/>
            <person name="Bouget F.Y."/>
            <person name="Carre I."/>
            <person name="Chateau A."/>
            <person name="Eyre-Walker A."/>
            <person name="Grimsley N."/>
            <person name="Moreau H."/>
            <person name="Piegu B."/>
            <person name="Rivals E."/>
            <person name="Schackwitz W."/>
            <person name="Van de Peer Y."/>
            <person name="Piganeau G."/>
        </authorList>
    </citation>
    <scope>NUCLEOTIDE SEQUENCE [LARGE SCALE GENOMIC DNA]</scope>
    <source>
        <strain evidence="3">OTTH 0595 / CCAP 157/2 / RCC745</strain>
    </source>
</reference>
<comment type="caution">
    <text evidence="2">The sequence shown here is derived from an EMBL/GenBank/DDBJ whole genome shotgun (WGS) entry which is preliminary data.</text>
</comment>
<dbReference type="KEGG" id="ota:OT_ostta04g00160"/>
<organism evidence="2 3">
    <name type="scientific">Ostreococcus tauri</name>
    <name type="common">Marine green alga</name>
    <dbReference type="NCBI Taxonomy" id="70448"/>
    <lineage>
        <taxon>Eukaryota</taxon>
        <taxon>Viridiplantae</taxon>
        <taxon>Chlorophyta</taxon>
        <taxon>Mamiellophyceae</taxon>
        <taxon>Mamiellales</taxon>
        <taxon>Bathycoccaceae</taxon>
        <taxon>Ostreococcus</taxon>
    </lineage>
</organism>
<proteinExistence type="predicted"/>
<dbReference type="GeneID" id="9833996"/>
<feature type="compositionally biased region" description="Low complexity" evidence="1">
    <location>
        <begin position="1"/>
        <end position="14"/>
    </location>
</feature>
<dbReference type="InParanoid" id="A0A090M420"/>
<evidence type="ECO:0000313" key="3">
    <source>
        <dbReference type="Proteomes" id="UP000009170"/>
    </source>
</evidence>
<evidence type="ECO:0000256" key="1">
    <source>
        <dbReference type="SAM" id="MobiDB-lite"/>
    </source>
</evidence>
<name>A0A090M420_OSTTA</name>
<evidence type="ECO:0000313" key="2">
    <source>
        <dbReference type="EMBL" id="CEF97402.1"/>
    </source>
</evidence>
<dbReference type="OrthoDB" id="498873at2759"/>
<sequence>MSRATRARAPCACPRRARATRGGAVRRDATGETSRAPSTLAPSTLAPTTTTTTATTTTPSAASRSGGTSGVAAAVVGAMILCAAERWRRRAAAATADGVDPDVGVLRRAREVEALALEMLREYPSERAARGHRDAVRERRAIEARMAARVEARAKAKAWRERVRVKGSEDALAPGSGAEEFEAKTARLDAELAARRRAREAREKKPPMTGASDVWVRADEYLNSVLQKDASTAHPVESETIVDVAPTEASEDYPPELVEAMKSMEEDMASGKFTEEELLEKYEHVLDEFGKEFEPESEAIDDEDAAEHPQLLNPYWWRNLRALHMIMITPIGAAHGETRLFAMQMVPDSIPERARPNDRFHVLAFESKKDAEKFCFFMQSKREDEILDDSLRGLTSMTGVGPKELQKIADDANYGVSVIGAGRIDLSPNRDYVDVLNDVTHIGGEAYLWEFAKKVKRDFDSANGESSL</sequence>
<keyword evidence="3" id="KW-1185">Reference proteome</keyword>
<feature type="compositionally biased region" description="Low complexity" evidence="1">
    <location>
        <begin position="36"/>
        <end position="68"/>
    </location>
</feature>
<dbReference type="EMBL" id="CAID01000004">
    <property type="protein sequence ID" value="CEF97402.1"/>
    <property type="molecule type" value="Genomic_DNA"/>
</dbReference>
<dbReference type="Proteomes" id="UP000009170">
    <property type="component" value="Unassembled WGS sequence"/>
</dbReference>
<dbReference type="AlphaFoldDB" id="A0A090M420"/>
<accession>A0A090M420</accession>
<feature type="region of interest" description="Disordered" evidence="1">
    <location>
        <begin position="1"/>
        <end position="68"/>
    </location>
</feature>
<reference evidence="3" key="1">
    <citation type="journal article" date="2006" name="Proc. Natl. Acad. Sci. U.S.A.">
        <title>Genome analysis of the smallest free-living eukaryote Ostreococcus tauri unveils many unique features.</title>
        <authorList>
            <person name="Derelle E."/>
            <person name="Ferraz C."/>
            <person name="Rombauts S."/>
            <person name="Rouze P."/>
            <person name="Worden A.Z."/>
            <person name="Robbens S."/>
            <person name="Partensky F."/>
            <person name="Degroeve S."/>
            <person name="Echeynie S."/>
            <person name="Cooke R."/>
            <person name="Saeys Y."/>
            <person name="Wuyts J."/>
            <person name="Jabbari K."/>
            <person name="Bowler C."/>
            <person name="Panaud O."/>
            <person name="Piegu B."/>
            <person name="Ball S.G."/>
            <person name="Ral J.-P."/>
            <person name="Bouget F.-Y."/>
            <person name="Piganeau G."/>
            <person name="De Baets B."/>
            <person name="Picard A."/>
            <person name="Delseny M."/>
            <person name="Demaille J."/>
            <person name="Van de Peer Y."/>
            <person name="Moreau H."/>
        </authorList>
    </citation>
    <scope>NUCLEOTIDE SEQUENCE [LARGE SCALE GENOMIC DNA]</scope>
    <source>
        <strain evidence="3">OTTH 0595 / CCAP 157/2 / RCC745</strain>
    </source>
</reference>
<protein>
    <submittedName>
        <fullName evidence="2">Unnamed product</fullName>
    </submittedName>
</protein>
<dbReference type="RefSeq" id="XP_003078536.2">
    <property type="nucleotide sequence ID" value="XM_003078488.2"/>
</dbReference>
<gene>
    <name evidence="2" type="ORF">OT_ostta04g00160</name>
</gene>